<organism evidence="2 3">
    <name type="scientific">Rhizophagus clarus</name>
    <dbReference type="NCBI Taxonomy" id="94130"/>
    <lineage>
        <taxon>Eukaryota</taxon>
        <taxon>Fungi</taxon>
        <taxon>Fungi incertae sedis</taxon>
        <taxon>Mucoromycota</taxon>
        <taxon>Glomeromycotina</taxon>
        <taxon>Glomeromycetes</taxon>
        <taxon>Glomerales</taxon>
        <taxon>Glomeraceae</taxon>
        <taxon>Rhizophagus</taxon>
    </lineage>
</organism>
<proteinExistence type="predicted"/>
<dbReference type="AlphaFoldDB" id="A0A2Z6RR26"/>
<dbReference type="EMBL" id="BEXD01002805">
    <property type="protein sequence ID" value="GBB99449.1"/>
    <property type="molecule type" value="Genomic_DNA"/>
</dbReference>
<evidence type="ECO:0000313" key="2">
    <source>
        <dbReference type="EMBL" id="GBB99449.1"/>
    </source>
</evidence>
<comment type="caution">
    <text evidence="2">The sequence shown here is derived from an EMBL/GenBank/DDBJ whole genome shotgun (WGS) entry which is preliminary data.</text>
</comment>
<gene>
    <name evidence="2" type="ORF">RclHR1_35220001</name>
</gene>
<evidence type="ECO:0000256" key="1">
    <source>
        <dbReference type="SAM" id="MobiDB-lite"/>
    </source>
</evidence>
<sequence>MKNIGMLIRPITKIFFKQSNPEQPPTKIKFNIATWFIYNNSLTCVATCDPAKQRIYKIQGQLYLNIFSGFLHLLCPLADFSANIYQAIKIIFTHIWIIWCSGDWNVTEYIIKWFAVYKTSDPQTILGSFNRQLLDKVTSDTIEIHEKYKTPTQYKNFMSTIVLTNENALRVENDDRRTVFLDVSPARKGDLQYFKQLGNTMKYPGVGEAFYAYLKVIADKYPDFNSNPPPMTASKQEHIVSTLPPNNWIHETDEIDIEKIDIPKKSVFNPKALDQFLAQIGIDIPNKQKKSSPPSEQEPEAKQEPKVEQEPEQQPEIKSEPYGIPGPSIPAELTILQEVSKPVQKVDSDPMPKMNIGNG</sequence>
<feature type="region of interest" description="Disordered" evidence="1">
    <location>
        <begin position="285"/>
        <end position="359"/>
    </location>
</feature>
<feature type="compositionally biased region" description="Basic and acidic residues" evidence="1">
    <location>
        <begin position="299"/>
        <end position="319"/>
    </location>
</feature>
<accession>A0A2Z6RR26</accession>
<reference evidence="2 3" key="1">
    <citation type="submission" date="2017-11" db="EMBL/GenBank/DDBJ databases">
        <title>The genome of Rhizophagus clarus HR1 reveals common genetic basis of auxotrophy among arbuscular mycorrhizal fungi.</title>
        <authorList>
            <person name="Kobayashi Y."/>
        </authorList>
    </citation>
    <scope>NUCLEOTIDE SEQUENCE [LARGE SCALE GENOMIC DNA]</scope>
    <source>
        <strain evidence="2 3">HR1</strain>
    </source>
</reference>
<dbReference type="Proteomes" id="UP000247702">
    <property type="component" value="Unassembled WGS sequence"/>
</dbReference>
<name>A0A2Z6RR26_9GLOM</name>
<protein>
    <submittedName>
        <fullName evidence="2">Uncharacterized protein</fullName>
    </submittedName>
</protein>
<keyword evidence="3" id="KW-1185">Reference proteome</keyword>
<evidence type="ECO:0000313" key="3">
    <source>
        <dbReference type="Proteomes" id="UP000247702"/>
    </source>
</evidence>